<protein>
    <submittedName>
        <fullName evidence="1">Uncharacterized protein</fullName>
    </submittedName>
</protein>
<evidence type="ECO:0000313" key="1">
    <source>
        <dbReference type="EMBL" id="KXA12735.1"/>
    </source>
</evidence>
<name>A0A133N8W0_9FUSO</name>
<dbReference type="EMBL" id="LRPX01000094">
    <property type="protein sequence ID" value="KXA12735.1"/>
    <property type="molecule type" value="Genomic_DNA"/>
</dbReference>
<comment type="caution">
    <text evidence="1">The sequence shown here is derived from an EMBL/GenBank/DDBJ whole genome shotgun (WGS) entry which is preliminary data.</text>
</comment>
<gene>
    <name evidence="1" type="ORF">HMPREF3206_01677</name>
</gene>
<proteinExistence type="predicted"/>
<dbReference type="Proteomes" id="UP000070617">
    <property type="component" value="Unassembled WGS sequence"/>
</dbReference>
<dbReference type="STRING" id="134605.HMPREF3206_01677"/>
<sequence length="45" mass="5224">MRNLILSKLKSSLFSISLLSKAFRIMILKSISEIFDLLILKEKLK</sequence>
<organism evidence="1 2">
    <name type="scientific">Fusobacterium equinum</name>
    <dbReference type="NCBI Taxonomy" id="134605"/>
    <lineage>
        <taxon>Bacteria</taxon>
        <taxon>Fusobacteriati</taxon>
        <taxon>Fusobacteriota</taxon>
        <taxon>Fusobacteriia</taxon>
        <taxon>Fusobacteriales</taxon>
        <taxon>Fusobacteriaceae</taxon>
        <taxon>Fusobacterium</taxon>
    </lineage>
</organism>
<accession>A0A133N8W0</accession>
<reference evidence="2" key="1">
    <citation type="submission" date="2016-01" db="EMBL/GenBank/DDBJ databases">
        <authorList>
            <person name="Mitreva M."/>
            <person name="Pepin K.H."/>
            <person name="Mihindukulasuriya K.A."/>
            <person name="Fulton R."/>
            <person name="Fronick C."/>
            <person name="O'Laughlin M."/>
            <person name="Miner T."/>
            <person name="Herter B."/>
            <person name="Rosa B.A."/>
            <person name="Cordes M."/>
            <person name="Tomlinson C."/>
            <person name="Wollam A."/>
            <person name="Palsikar V.B."/>
            <person name="Mardis E.R."/>
            <person name="Wilson R.K."/>
        </authorList>
    </citation>
    <scope>NUCLEOTIDE SEQUENCE [LARGE SCALE GENOMIC DNA]</scope>
    <source>
        <strain evidence="2">CMW8396</strain>
    </source>
</reference>
<evidence type="ECO:0000313" key="2">
    <source>
        <dbReference type="Proteomes" id="UP000070617"/>
    </source>
</evidence>
<dbReference type="AlphaFoldDB" id="A0A133N8W0"/>
<keyword evidence="2" id="KW-1185">Reference proteome</keyword>
<dbReference type="PATRIC" id="fig|134605.3.peg.1656"/>